<proteinExistence type="inferred from homology"/>
<dbReference type="PANTHER" id="PTHR13903">
    <property type="entry name" value="PIRIN-RELATED"/>
    <property type="match status" value="1"/>
</dbReference>
<keyword evidence="2" id="KW-0408">Iron</keyword>
<comment type="similarity">
    <text evidence="1 3">Belongs to the pirin family.</text>
</comment>
<dbReference type="InterPro" id="IPR008778">
    <property type="entry name" value="Pirin_C_dom"/>
</dbReference>
<evidence type="ECO:0000256" key="1">
    <source>
        <dbReference type="ARBA" id="ARBA00008416"/>
    </source>
</evidence>
<feature type="compositionally biased region" description="Polar residues" evidence="4">
    <location>
        <begin position="1"/>
        <end position="15"/>
    </location>
</feature>
<comment type="cofactor">
    <cofactor evidence="2">
        <name>Fe cation</name>
        <dbReference type="ChEBI" id="CHEBI:24875"/>
    </cofactor>
    <text evidence="2">Binds 1 Fe cation per subunit.</text>
</comment>
<gene>
    <name evidence="7" type="ORF">LMG28614_06854</name>
</gene>
<evidence type="ECO:0000256" key="2">
    <source>
        <dbReference type="PIRSR" id="PIRSR006232-1"/>
    </source>
</evidence>
<dbReference type="EMBL" id="CADIKK010000061">
    <property type="protein sequence ID" value="CAB3808654.1"/>
    <property type="molecule type" value="Genomic_DNA"/>
</dbReference>
<feature type="binding site" evidence="2">
    <location>
        <position position="117"/>
    </location>
    <ligand>
        <name>Fe cation</name>
        <dbReference type="ChEBI" id="CHEBI:24875"/>
    </ligand>
</feature>
<dbReference type="RefSeq" id="WP_175153721.1">
    <property type="nucleotide sequence ID" value="NZ_CADIKK010000061.1"/>
</dbReference>
<evidence type="ECO:0000259" key="6">
    <source>
        <dbReference type="Pfam" id="PF05726"/>
    </source>
</evidence>
<dbReference type="CDD" id="cd02909">
    <property type="entry name" value="cupin_pirin_N"/>
    <property type="match status" value="1"/>
</dbReference>
<evidence type="ECO:0000256" key="4">
    <source>
        <dbReference type="SAM" id="MobiDB-lite"/>
    </source>
</evidence>
<dbReference type="InterPro" id="IPR014710">
    <property type="entry name" value="RmlC-like_jellyroll"/>
</dbReference>
<keyword evidence="8" id="KW-1185">Reference proteome</keyword>
<feature type="binding site" evidence="2">
    <location>
        <position position="73"/>
    </location>
    <ligand>
        <name>Fe cation</name>
        <dbReference type="ChEBI" id="CHEBI:24875"/>
    </ligand>
</feature>
<dbReference type="InterPro" id="IPR011051">
    <property type="entry name" value="RmlC_Cupin_sf"/>
</dbReference>
<feature type="binding site" evidence="2">
    <location>
        <position position="71"/>
    </location>
    <ligand>
        <name>Fe cation</name>
        <dbReference type="ChEBI" id="CHEBI:24875"/>
    </ligand>
</feature>
<feature type="domain" description="Pirin C-terminal" evidence="6">
    <location>
        <begin position="190"/>
        <end position="282"/>
    </location>
</feature>
<dbReference type="InterPro" id="IPR012093">
    <property type="entry name" value="Pirin"/>
</dbReference>
<evidence type="ECO:0000259" key="5">
    <source>
        <dbReference type="Pfam" id="PF02678"/>
    </source>
</evidence>
<dbReference type="Proteomes" id="UP000494365">
    <property type="component" value="Unassembled WGS sequence"/>
</dbReference>
<evidence type="ECO:0000313" key="8">
    <source>
        <dbReference type="Proteomes" id="UP000494365"/>
    </source>
</evidence>
<feature type="domain" description="Pirin N-terminal" evidence="5">
    <location>
        <begin position="35"/>
        <end position="132"/>
    </location>
</feature>
<sequence length="305" mass="33617">MNESKPTHTTITGATHSLGERFPTRPAEVGRLPIRRALPNRHKKTVGAWCFLDHAGPVRGSAEAGMHVGPHPHIGLQTLTWMIDGSVLHRDSLGYEQVVLPGQVNLMTAGRGITHAEDTVSDGSFHAVQLWIALPDAERNRLPSFQNYANLPIRRDGGFEITVLAGTAWDLTSPAEVHSPLVGLDFASVDVAELDMPLDPKFEHAILVVSGELTIEAESLEPDVLLHIGTGRDKLKLQTTAACRFIIVGGVPFDEEILIWWNFVARTEKEMVDAVIAWNEHRRFEDVPSVSSPRLQAPTLPPTWR</sequence>
<dbReference type="AlphaFoldDB" id="A0A6S7CFY7"/>
<evidence type="ECO:0000256" key="3">
    <source>
        <dbReference type="RuleBase" id="RU003457"/>
    </source>
</evidence>
<dbReference type="PIRSF" id="PIRSF006232">
    <property type="entry name" value="Pirin"/>
    <property type="match status" value="1"/>
</dbReference>
<feature type="region of interest" description="Disordered" evidence="4">
    <location>
        <begin position="1"/>
        <end position="26"/>
    </location>
</feature>
<dbReference type="Pfam" id="PF05726">
    <property type="entry name" value="Pirin_C"/>
    <property type="match status" value="1"/>
</dbReference>
<keyword evidence="2" id="KW-0479">Metal-binding</keyword>
<reference evidence="7 8" key="1">
    <citation type="submission" date="2020-04" db="EMBL/GenBank/DDBJ databases">
        <authorList>
            <person name="De Canck E."/>
        </authorList>
    </citation>
    <scope>NUCLEOTIDE SEQUENCE [LARGE SCALE GENOMIC DNA]</scope>
    <source>
        <strain evidence="7 8">LMG 28614</strain>
    </source>
</reference>
<dbReference type="InterPro" id="IPR003829">
    <property type="entry name" value="Pirin_N_dom"/>
</dbReference>
<protein>
    <recommendedName>
        <fullName evidence="9">Pirin family protein</fullName>
    </recommendedName>
</protein>
<dbReference type="Gene3D" id="2.60.120.10">
    <property type="entry name" value="Jelly Rolls"/>
    <property type="match status" value="2"/>
</dbReference>
<evidence type="ECO:0000313" key="7">
    <source>
        <dbReference type="EMBL" id="CAB3808654.1"/>
    </source>
</evidence>
<dbReference type="GO" id="GO:0046872">
    <property type="term" value="F:metal ion binding"/>
    <property type="evidence" value="ECO:0007669"/>
    <property type="project" value="UniProtKB-KW"/>
</dbReference>
<organism evidence="7 8">
    <name type="scientific">Paraburkholderia ultramafica</name>
    <dbReference type="NCBI Taxonomy" id="1544867"/>
    <lineage>
        <taxon>Bacteria</taxon>
        <taxon>Pseudomonadati</taxon>
        <taxon>Pseudomonadota</taxon>
        <taxon>Betaproteobacteria</taxon>
        <taxon>Burkholderiales</taxon>
        <taxon>Burkholderiaceae</taxon>
        <taxon>Paraburkholderia</taxon>
    </lineage>
</organism>
<name>A0A6S7CFY7_9BURK</name>
<dbReference type="SUPFAM" id="SSF51182">
    <property type="entry name" value="RmlC-like cupins"/>
    <property type="match status" value="1"/>
</dbReference>
<feature type="binding site" evidence="2">
    <location>
        <position position="115"/>
    </location>
    <ligand>
        <name>Fe cation</name>
        <dbReference type="ChEBI" id="CHEBI:24875"/>
    </ligand>
</feature>
<dbReference type="Pfam" id="PF02678">
    <property type="entry name" value="Pirin"/>
    <property type="match status" value="1"/>
</dbReference>
<evidence type="ECO:0008006" key="9">
    <source>
        <dbReference type="Google" id="ProtNLM"/>
    </source>
</evidence>
<accession>A0A6S7CFY7</accession>
<dbReference type="PANTHER" id="PTHR13903:SF8">
    <property type="entry name" value="PIRIN"/>
    <property type="match status" value="1"/>
</dbReference>